<accession>A0A7T8EPM7</accession>
<sequence length="84" mass="9693">MRDFYPVICNRYRLILDAEPVCNPEQPTSLGHLVWMLDQIQTNTEQSLTKKHRWLGCVQGIMIAQGMITVNDERDATRNIFNGS</sequence>
<dbReference type="EMBL" id="MW366843">
    <property type="protein sequence ID" value="QQO90384.1"/>
    <property type="molecule type" value="Genomic_DNA"/>
</dbReference>
<reference evidence="1 2" key="1">
    <citation type="submission" date="2020-12" db="EMBL/GenBank/DDBJ databases">
        <title>Complete genome sequence of Erwinia phage pEa_SNUABM_5.</title>
        <authorList>
            <person name="Kim S.G."/>
            <person name="Lee S.B."/>
            <person name="Kwon J."/>
            <person name="Park S.C."/>
        </authorList>
    </citation>
    <scope>NUCLEOTIDE SEQUENCE [LARGE SCALE GENOMIC DNA]</scope>
</reference>
<protein>
    <submittedName>
        <fullName evidence="1">Uncharacterized protein</fullName>
    </submittedName>
</protein>
<gene>
    <name evidence="1" type="ORF">pEaSNUABM5_00242</name>
</gene>
<evidence type="ECO:0000313" key="1">
    <source>
        <dbReference type="EMBL" id="QQO90384.1"/>
    </source>
</evidence>
<proteinExistence type="predicted"/>
<organism evidence="1 2">
    <name type="scientific">Erwinia phage pEa_SNUABM_5</name>
    <dbReference type="NCBI Taxonomy" id="2797313"/>
    <lineage>
        <taxon>Viruses</taxon>
        <taxon>Duplodnaviria</taxon>
        <taxon>Heunggongvirae</taxon>
        <taxon>Uroviricota</taxon>
        <taxon>Caudoviricetes</taxon>
        <taxon>Rivsvirus</taxon>
        <taxon>Rivsvirus SNUABM5</taxon>
    </lineage>
</organism>
<dbReference type="Proteomes" id="UP000596123">
    <property type="component" value="Segment"/>
</dbReference>
<name>A0A7T8EPM7_9CAUD</name>
<evidence type="ECO:0000313" key="2">
    <source>
        <dbReference type="Proteomes" id="UP000596123"/>
    </source>
</evidence>
<keyword evidence="2" id="KW-1185">Reference proteome</keyword>